<dbReference type="InterPro" id="IPR039448">
    <property type="entry name" value="Beta_helix"/>
</dbReference>
<dbReference type="InterPro" id="IPR012334">
    <property type="entry name" value="Pectin_lyas_fold"/>
</dbReference>
<comment type="caution">
    <text evidence="6">The sequence shown here is derived from an EMBL/GenBank/DDBJ whole genome shotgun (WGS) entry which is preliminary data.</text>
</comment>
<protein>
    <submittedName>
        <fullName evidence="6">Parallel beta helix pectate lyase-like protein</fullName>
    </submittedName>
</protein>
<dbReference type="InterPro" id="IPR041627">
    <property type="entry name" value="AAA_lid_6"/>
</dbReference>
<feature type="compositionally biased region" description="Low complexity" evidence="4">
    <location>
        <begin position="605"/>
        <end position="619"/>
    </location>
</feature>
<dbReference type="Gene3D" id="1.10.8.60">
    <property type="match status" value="1"/>
</dbReference>
<proteinExistence type="inferred from homology"/>
<dbReference type="FunFam" id="3.40.50.300:FF:000216">
    <property type="entry name" value="Type VII secretion ATPase EccA"/>
    <property type="match status" value="1"/>
</dbReference>
<dbReference type="RefSeq" id="WP_221640245.1">
    <property type="nucleotide sequence ID" value="NZ_VFOZ01000001.1"/>
</dbReference>
<dbReference type="PANTHER" id="PTHR43392">
    <property type="entry name" value="AAA-TYPE ATPASE FAMILY PROTEIN / ANKYRIN REPEAT FAMILY PROTEIN"/>
    <property type="match status" value="1"/>
</dbReference>
<dbReference type="InterPro" id="IPR011050">
    <property type="entry name" value="Pectin_lyase_fold/virulence"/>
</dbReference>
<evidence type="ECO:0000256" key="1">
    <source>
        <dbReference type="ARBA" id="ARBA00010378"/>
    </source>
</evidence>
<feature type="region of interest" description="Disordered" evidence="4">
    <location>
        <begin position="235"/>
        <end position="260"/>
    </location>
</feature>
<dbReference type="InterPro" id="IPR050773">
    <property type="entry name" value="CbxX/CfxQ_RuBisCO_ESX"/>
</dbReference>
<evidence type="ECO:0000256" key="3">
    <source>
        <dbReference type="ARBA" id="ARBA00022840"/>
    </source>
</evidence>
<keyword evidence="2" id="KW-0547">Nucleotide-binding</keyword>
<dbReference type="GO" id="GO:0016887">
    <property type="term" value="F:ATP hydrolysis activity"/>
    <property type="evidence" value="ECO:0007669"/>
    <property type="project" value="InterPro"/>
</dbReference>
<keyword evidence="6" id="KW-0456">Lyase</keyword>
<dbReference type="PRINTS" id="PR00819">
    <property type="entry name" value="CBXCFQXSUPER"/>
</dbReference>
<dbReference type="InterPro" id="IPR006626">
    <property type="entry name" value="PbH1"/>
</dbReference>
<evidence type="ECO:0000256" key="4">
    <source>
        <dbReference type="SAM" id="MobiDB-lite"/>
    </source>
</evidence>
<dbReference type="SUPFAM" id="SSF51126">
    <property type="entry name" value="Pectin lyase-like"/>
    <property type="match status" value="2"/>
</dbReference>
<evidence type="ECO:0000256" key="2">
    <source>
        <dbReference type="ARBA" id="ARBA00022741"/>
    </source>
</evidence>
<dbReference type="InterPro" id="IPR000641">
    <property type="entry name" value="CbxX/CfxQ"/>
</dbReference>
<dbReference type="GO" id="GO:0016829">
    <property type="term" value="F:lyase activity"/>
    <property type="evidence" value="ECO:0007669"/>
    <property type="project" value="UniProtKB-KW"/>
</dbReference>
<keyword evidence="3" id="KW-0067">ATP-binding</keyword>
<dbReference type="Gene3D" id="2.160.20.10">
    <property type="entry name" value="Single-stranded right-handed beta-helix, Pectin lyase-like"/>
    <property type="match status" value="2"/>
</dbReference>
<reference evidence="6 7" key="1">
    <citation type="submission" date="2019-06" db="EMBL/GenBank/DDBJ databases">
        <title>Sequencing the genomes of 1000 actinobacteria strains.</title>
        <authorList>
            <person name="Klenk H.-P."/>
        </authorList>
    </citation>
    <scope>NUCLEOTIDE SEQUENCE [LARGE SCALE GENOMIC DNA]</scope>
    <source>
        <strain evidence="6 7">DSM 102200</strain>
    </source>
</reference>
<dbReference type="GO" id="GO:0005524">
    <property type="term" value="F:ATP binding"/>
    <property type="evidence" value="ECO:0007669"/>
    <property type="project" value="UniProtKB-KW"/>
</dbReference>
<evidence type="ECO:0000259" key="5">
    <source>
        <dbReference type="SMART" id="SM00382"/>
    </source>
</evidence>
<evidence type="ECO:0000313" key="7">
    <source>
        <dbReference type="Proteomes" id="UP000316096"/>
    </source>
</evidence>
<dbReference type="CDD" id="cd00009">
    <property type="entry name" value="AAA"/>
    <property type="match status" value="1"/>
</dbReference>
<dbReference type="AlphaFoldDB" id="A0A543CTZ9"/>
<comment type="similarity">
    <text evidence="1">Belongs to the CbxX/CfxQ family.</text>
</comment>
<feature type="domain" description="AAA+ ATPase" evidence="5">
    <location>
        <begin position="678"/>
        <end position="817"/>
    </location>
</feature>
<dbReference type="Pfam" id="PF13229">
    <property type="entry name" value="Beta_helix"/>
    <property type="match status" value="2"/>
</dbReference>
<dbReference type="EMBL" id="VFOZ01000001">
    <property type="protein sequence ID" value="TQM00501.1"/>
    <property type="molecule type" value="Genomic_DNA"/>
</dbReference>
<feature type="compositionally biased region" description="Basic and acidic residues" evidence="4">
    <location>
        <begin position="236"/>
        <end position="254"/>
    </location>
</feature>
<organism evidence="6 7">
    <name type="scientific">Actinoallomurus bryophytorum</name>
    <dbReference type="NCBI Taxonomy" id="1490222"/>
    <lineage>
        <taxon>Bacteria</taxon>
        <taxon>Bacillati</taxon>
        <taxon>Actinomycetota</taxon>
        <taxon>Actinomycetes</taxon>
        <taxon>Streptosporangiales</taxon>
        <taxon>Thermomonosporaceae</taxon>
        <taxon>Actinoallomurus</taxon>
    </lineage>
</organism>
<feature type="region of interest" description="Disordered" evidence="4">
    <location>
        <begin position="594"/>
        <end position="631"/>
    </location>
</feature>
<name>A0A543CTZ9_9ACTN</name>
<evidence type="ECO:0000313" key="6">
    <source>
        <dbReference type="EMBL" id="TQM00501.1"/>
    </source>
</evidence>
<dbReference type="SUPFAM" id="SSF52540">
    <property type="entry name" value="P-loop containing nucleoside triphosphate hydrolases"/>
    <property type="match status" value="1"/>
</dbReference>
<dbReference type="InterPro" id="IPR003959">
    <property type="entry name" value="ATPase_AAA_core"/>
</dbReference>
<dbReference type="Pfam" id="PF00004">
    <property type="entry name" value="AAA"/>
    <property type="match status" value="1"/>
</dbReference>
<dbReference type="Proteomes" id="UP000316096">
    <property type="component" value="Unassembled WGS sequence"/>
</dbReference>
<dbReference type="InterPro" id="IPR003593">
    <property type="entry name" value="AAA+_ATPase"/>
</dbReference>
<dbReference type="Gene3D" id="3.40.50.300">
    <property type="entry name" value="P-loop containing nucleotide triphosphate hydrolases"/>
    <property type="match status" value="1"/>
</dbReference>
<dbReference type="InterPro" id="IPR027417">
    <property type="entry name" value="P-loop_NTPase"/>
</dbReference>
<keyword evidence="7" id="KW-1185">Reference proteome</keyword>
<accession>A0A543CTZ9</accession>
<dbReference type="SMART" id="SM00710">
    <property type="entry name" value="PbH1"/>
    <property type="match status" value="12"/>
</dbReference>
<dbReference type="SMART" id="SM00382">
    <property type="entry name" value="AAA"/>
    <property type="match status" value="1"/>
</dbReference>
<dbReference type="Pfam" id="PF17866">
    <property type="entry name" value="AAA_lid_6"/>
    <property type="match status" value="1"/>
</dbReference>
<sequence length="904" mass="93812">MLTNRTHKPSRERVAPGSWGAHATIGAAMRAAAPGAVVSVLPGVYRESLGLNRDVTLVAEKGPGTVRVVGVRGPALTVHDGAVTVSGLTFEAASPGESVVLVSGGAPALRGCRVTGGRLEVTGDAAAVLAGCTLTGVGRTAALLTGTSRTALEDCTVRSAGGDGIVVDDEARAVCTGTVVDGAGARGVHLTGSARGSFTRCEVRGTADVAVHAAGGSALALIDCRLHETGAQGVRLGDRAGRRADDGQGRRDGASAEEPQSSRVHAVLLVRCEIFNTAAAGVLAEDEAAAELDACHVHDTGRASVIAGGSATLHLKDVRAVAAQDTALAVSGAATVTADGATLARTGANGLYADGDAHVTLTDCEIRDTAYTAVHAVGGARVTLAGCRIHTTPEYGVRACGQAELVIGDTEVRDTAMAGVFVDGGDAVLRGCHISRTRTGASLRTTHRPLLADCRLTDIDGVGVEVGPGTAALVENCRIERTGSTGLFLDAGSAARIDGCAIAGVEGSAVSVGAGARPRVRGLSIEGAAHNGLFVTEHAEGLFEDLRIAGTGFPAIYVETHAAPVVRRCLVSGSDHDLVVCEGAEPVFEECRSEGVRESTLPQHAPSGPARAASPARPGAGPGEGDEPETAEERLARLREELDVLVGLDGVKREVVNLTKLMQMVKVRQEAGLPPPPLSRHLVFAGNPGTGKTTVARVYGGFLHALGLLERGHLVEADRGDLVGEYVGHTAPKTQAAFRRALGGVLFIDEAYSLVPHGQPNDFGQEAIATLVKLMEDHRDEVVVIVAGYTGEIRRFLDSNAGLASRFTRTLTFEDYTSDELVRIVRYHARRHEYECPPPTLDALRAFFEGLPRGDRFGNGRTARQVFQLMTERHAQRIADDLEVEGPGDLTTLLPGDLPPPEAV</sequence>
<gene>
    <name evidence="6" type="ORF">FB559_6214</name>
</gene>
<dbReference type="PANTHER" id="PTHR43392:SF2">
    <property type="entry name" value="AAA-TYPE ATPASE FAMILY PROTEIN _ ANKYRIN REPEAT FAMILY PROTEIN"/>
    <property type="match status" value="1"/>
</dbReference>